<evidence type="ECO:0000313" key="4">
    <source>
        <dbReference type="EMBL" id="NII06296.1"/>
    </source>
</evidence>
<evidence type="ECO:0000259" key="3">
    <source>
        <dbReference type="Pfam" id="PF20410"/>
    </source>
</evidence>
<gene>
    <name evidence="4" type="ORF">HBF25_07865</name>
</gene>
<feature type="compositionally biased region" description="Low complexity" evidence="1">
    <location>
        <begin position="568"/>
        <end position="596"/>
    </location>
</feature>
<dbReference type="InterPro" id="IPR036366">
    <property type="entry name" value="PGBDSf"/>
</dbReference>
<evidence type="ECO:0000313" key="5">
    <source>
        <dbReference type="Proteomes" id="UP000490980"/>
    </source>
</evidence>
<protein>
    <submittedName>
        <fullName evidence="4">Peptidoglycan-binding protein</fullName>
    </submittedName>
</protein>
<dbReference type="InterPro" id="IPR046519">
    <property type="entry name" value="X-Tfes_XVIPCD"/>
</dbReference>
<dbReference type="RefSeq" id="WP_166947290.1">
    <property type="nucleotide sequence ID" value="NZ_JAARLZ010000003.1"/>
</dbReference>
<accession>A0A7X5U996</accession>
<dbReference type="Proteomes" id="UP000490980">
    <property type="component" value="Unassembled WGS sequence"/>
</dbReference>
<evidence type="ECO:0000259" key="2">
    <source>
        <dbReference type="Pfam" id="PF01471"/>
    </source>
</evidence>
<dbReference type="Pfam" id="PF20410">
    <property type="entry name" value="X-Tfes_XVIPCD"/>
    <property type="match status" value="1"/>
</dbReference>
<proteinExistence type="predicted"/>
<dbReference type="AlphaFoldDB" id="A0A7X5U996"/>
<dbReference type="InterPro" id="IPR002477">
    <property type="entry name" value="Peptidoglycan-bd-like"/>
</dbReference>
<name>A0A7X5U996_9GAMM</name>
<dbReference type="EMBL" id="JAARLZ010000003">
    <property type="protein sequence ID" value="NII06296.1"/>
    <property type="molecule type" value="Genomic_DNA"/>
</dbReference>
<dbReference type="Pfam" id="PF01471">
    <property type="entry name" value="PG_binding_1"/>
    <property type="match status" value="1"/>
</dbReference>
<dbReference type="SUPFAM" id="SSF47090">
    <property type="entry name" value="PGBD-like"/>
    <property type="match status" value="1"/>
</dbReference>
<organism evidence="4 5">
    <name type="scientific">Luteibacter anthropi</name>
    <dbReference type="NCBI Taxonomy" id="564369"/>
    <lineage>
        <taxon>Bacteria</taxon>
        <taxon>Pseudomonadati</taxon>
        <taxon>Pseudomonadota</taxon>
        <taxon>Gammaproteobacteria</taxon>
        <taxon>Lysobacterales</taxon>
        <taxon>Rhodanobacteraceae</taxon>
        <taxon>Luteibacter</taxon>
    </lineage>
</organism>
<reference evidence="4 5" key="1">
    <citation type="submission" date="2020-03" db="EMBL/GenBank/DDBJ databases">
        <authorList>
            <person name="Lai Q."/>
        </authorList>
    </citation>
    <scope>NUCLEOTIDE SEQUENCE [LARGE SCALE GENOMIC DNA]</scope>
    <source>
        <strain evidence="4 5">CCUG 25036</strain>
    </source>
</reference>
<dbReference type="Gene3D" id="1.10.101.10">
    <property type="entry name" value="PGBD-like superfamily/PGBD"/>
    <property type="match status" value="1"/>
</dbReference>
<comment type="caution">
    <text evidence="4">The sequence shown here is derived from an EMBL/GenBank/DDBJ whole genome shotgun (WGS) entry which is preliminary data.</text>
</comment>
<dbReference type="InterPro" id="IPR036365">
    <property type="entry name" value="PGBD-like_sf"/>
</dbReference>
<keyword evidence="5" id="KW-1185">Reference proteome</keyword>
<feature type="region of interest" description="Disordered" evidence="1">
    <location>
        <begin position="557"/>
        <end position="596"/>
    </location>
</feature>
<feature type="domain" description="Peptidoglycan binding-like" evidence="2">
    <location>
        <begin position="405"/>
        <end position="464"/>
    </location>
</feature>
<feature type="domain" description="X-Tfes XVIPCD" evidence="3">
    <location>
        <begin position="477"/>
        <end position="574"/>
    </location>
</feature>
<evidence type="ECO:0000256" key="1">
    <source>
        <dbReference type="SAM" id="MobiDB-lite"/>
    </source>
</evidence>
<sequence length="596" mass="64327">MAGLTDNELRALSYFAIGVSSEGGDVAYRLSFAGNIRNDAHGNPVMHPAGNSGYSIGTLQTDLGQRPAVATELTDAYQNWARTAHPDWVLSDAQRTHTIADLRRTGHQINDQHGRPLDATVKSHLDAFMASEAGMNFVHQHDMAQVDKLMTNVIGPLQKTDLYKHASEQEQAQLATITAKLYNQSEKYGKDVLGQIERGELHSVKEVSSALNGYPDYVTAGRDHALAGTALFNDLRAAGANNPMHAAWQDVAANPGVNPTRLGADSTHPHLPHEYAVIKGAFVDPHHSRSMVQALEQGGSYANTQNNRGYLSEGRDMVVWDRAGHGHALVNGQWSDVNSKDISLHNNADKTLDVNVHRDGADQRLLHVTHPGNHVRVQPAHASPGVASGDHIQRAGTLREHDHAPPVKDLQQQLANLGYKGGDGKLIHPDGDFGKNTRVALEAFQKDHGLTSDGIAGAKTMDALRNANRVAAPGLADKTHPGHAMYEQALKEVANLDAKLGRASDHASSNLAGVVAIAAHEKGLTRVDSVVLSDDGKRAYAVQGDLNSPHKQIAEVDVSKAVGQPLEQSSQQWQPAAQQQDASQQQQQQQQGQMQR</sequence>